<comment type="caution">
    <text evidence="1">The sequence shown here is derived from an EMBL/GenBank/DDBJ whole genome shotgun (WGS) entry which is preliminary data.</text>
</comment>
<evidence type="ECO:0000313" key="2">
    <source>
        <dbReference type="Proteomes" id="UP001165960"/>
    </source>
</evidence>
<name>A0ACC2SYV3_9FUNG</name>
<gene>
    <name evidence="1" type="ORF">DSO57_1038707</name>
</gene>
<evidence type="ECO:0000313" key="1">
    <source>
        <dbReference type="EMBL" id="KAJ9067483.1"/>
    </source>
</evidence>
<reference evidence="1" key="1">
    <citation type="submission" date="2022-04" db="EMBL/GenBank/DDBJ databases">
        <title>Genome of the entomopathogenic fungus Entomophthora muscae.</title>
        <authorList>
            <person name="Elya C."/>
            <person name="Lovett B.R."/>
            <person name="Lee E."/>
            <person name="Macias A.M."/>
            <person name="Hajek A.E."/>
            <person name="De Bivort B.L."/>
            <person name="Kasson M.T."/>
            <person name="De Fine Licht H.H."/>
            <person name="Stajich J.E."/>
        </authorList>
    </citation>
    <scope>NUCLEOTIDE SEQUENCE</scope>
    <source>
        <strain evidence="1">Berkeley</strain>
    </source>
</reference>
<proteinExistence type="predicted"/>
<accession>A0ACC2SYV3</accession>
<dbReference type="EMBL" id="QTSX02004071">
    <property type="protein sequence ID" value="KAJ9067483.1"/>
    <property type="molecule type" value="Genomic_DNA"/>
</dbReference>
<sequence>MSQARVMNPLTLTLVATITSLSLECFFYTAPNIHRTRFACKDGGLSMECGRCSGFSSVAACESAGRTHCSA</sequence>
<dbReference type="Proteomes" id="UP001165960">
    <property type="component" value="Unassembled WGS sequence"/>
</dbReference>
<protein>
    <submittedName>
        <fullName evidence="1">Uncharacterized protein</fullName>
    </submittedName>
</protein>
<keyword evidence="2" id="KW-1185">Reference proteome</keyword>
<organism evidence="1 2">
    <name type="scientific">Entomophthora muscae</name>
    <dbReference type="NCBI Taxonomy" id="34485"/>
    <lineage>
        <taxon>Eukaryota</taxon>
        <taxon>Fungi</taxon>
        <taxon>Fungi incertae sedis</taxon>
        <taxon>Zoopagomycota</taxon>
        <taxon>Entomophthoromycotina</taxon>
        <taxon>Entomophthoromycetes</taxon>
        <taxon>Entomophthorales</taxon>
        <taxon>Entomophthoraceae</taxon>
        <taxon>Entomophthora</taxon>
    </lineage>
</organism>